<evidence type="ECO:0000256" key="10">
    <source>
        <dbReference type="SAM" id="Phobius"/>
    </source>
</evidence>
<dbReference type="Gene3D" id="1.10.287.70">
    <property type="match status" value="1"/>
</dbReference>
<keyword evidence="12" id="KW-1185">Reference proteome</keyword>
<keyword evidence="5 7" id="KW-0040">ANK repeat</keyword>
<dbReference type="PROSITE" id="PS50088">
    <property type="entry name" value="ANK_REPEAT"/>
    <property type="match status" value="5"/>
</dbReference>
<dbReference type="GO" id="GO:0016020">
    <property type="term" value="C:membrane"/>
    <property type="evidence" value="ECO:0007669"/>
    <property type="project" value="UniProtKB-SubCell"/>
</dbReference>
<evidence type="ECO:0000256" key="8">
    <source>
        <dbReference type="SAM" id="Coils"/>
    </source>
</evidence>
<dbReference type="PANTHER" id="PTHR24166">
    <property type="entry name" value="ROLLING PEBBLES, ISOFORM B"/>
    <property type="match status" value="1"/>
</dbReference>
<dbReference type="PROSITE" id="PS50297">
    <property type="entry name" value="ANK_REP_REGION"/>
    <property type="match status" value="4"/>
</dbReference>
<evidence type="ECO:0000256" key="2">
    <source>
        <dbReference type="ARBA" id="ARBA00022692"/>
    </source>
</evidence>
<keyword evidence="2 10" id="KW-0812">Transmembrane</keyword>
<accession>A0A9W2YCA3</accession>
<feature type="transmembrane region" description="Helical" evidence="10">
    <location>
        <begin position="993"/>
        <end position="1013"/>
    </location>
</feature>
<evidence type="ECO:0000256" key="7">
    <source>
        <dbReference type="PROSITE-ProRule" id="PRU00023"/>
    </source>
</evidence>
<evidence type="ECO:0000313" key="13">
    <source>
        <dbReference type="RefSeq" id="XP_055860382.1"/>
    </source>
</evidence>
<dbReference type="InterPro" id="IPR005821">
    <property type="entry name" value="Ion_trans_dom"/>
</dbReference>
<evidence type="ECO:0000256" key="4">
    <source>
        <dbReference type="ARBA" id="ARBA00022989"/>
    </source>
</evidence>
<dbReference type="GO" id="GO:0005216">
    <property type="term" value="F:monoatomic ion channel activity"/>
    <property type="evidence" value="ECO:0007669"/>
    <property type="project" value="InterPro"/>
</dbReference>
<dbReference type="InterPro" id="IPR002110">
    <property type="entry name" value="Ankyrin_rpt"/>
</dbReference>
<organism evidence="12 13">
    <name type="scientific">Biomphalaria glabrata</name>
    <name type="common">Bloodfluke planorb</name>
    <name type="synonym">Freshwater snail</name>
    <dbReference type="NCBI Taxonomy" id="6526"/>
    <lineage>
        <taxon>Eukaryota</taxon>
        <taxon>Metazoa</taxon>
        <taxon>Spiralia</taxon>
        <taxon>Lophotrochozoa</taxon>
        <taxon>Mollusca</taxon>
        <taxon>Gastropoda</taxon>
        <taxon>Heterobranchia</taxon>
        <taxon>Euthyneura</taxon>
        <taxon>Panpulmonata</taxon>
        <taxon>Hygrophila</taxon>
        <taxon>Lymnaeoidea</taxon>
        <taxon>Planorbidae</taxon>
        <taxon>Biomphalaria</taxon>
    </lineage>
</organism>
<dbReference type="InterPro" id="IPR050889">
    <property type="entry name" value="Dendritic_Spine_Reg/Scaffold"/>
</dbReference>
<evidence type="ECO:0000256" key="1">
    <source>
        <dbReference type="ARBA" id="ARBA00004141"/>
    </source>
</evidence>
<proteinExistence type="predicted"/>
<dbReference type="AlphaFoldDB" id="A0A9W2YCA3"/>
<dbReference type="Proteomes" id="UP001165740">
    <property type="component" value="Chromosome 11"/>
</dbReference>
<keyword evidence="6 10" id="KW-0472">Membrane</keyword>
<comment type="subcellular location">
    <subcellularLocation>
        <location evidence="1">Membrane</location>
        <topology evidence="1">Multi-pass membrane protein</topology>
    </subcellularLocation>
</comment>
<dbReference type="OrthoDB" id="533508at2759"/>
<feature type="transmembrane region" description="Helical" evidence="10">
    <location>
        <begin position="959"/>
        <end position="981"/>
    </location>
</feature>
<dbReference type="SMART" id="SM00248">
    <property type="entry name" value="ANK"/>
    <property type="match status" value="18"/>
</dbReference>
<sequence>MAEKGTTKTAPAAPGGDASEDGDFVALRESRENRVPETLDLSQGELEKILAIVKETRPQSASQRPVTGIVRRKTTLGQEDYWTQLIDAANSGTTAFSAAVKRVHANHALYSKDLLDPVNGQNILHYSVELKSQDLISIVLDIGDEQLLLQQFDVEVSKIKGKKNVLHQVVEQNNLQLFKTLLSKLTNRDKRIDLLNKETPVEIIGQRPRTFPCLHLAAYYGFTELVEFIISQGIDVNHLNAKNDTSLLWASRWGHQATVRSLLKQGANLSIENDKGSTALYWAVRYGFTETVDILAREGHANVSQTRKLGLVAPIVLASALGFEKIVSILLEFGADPNFAIRGGERPIHHAAREGFANIIEILVSKGALVDAADERGDTALLLTAKYGRPKSMQTLLHLGANVYHKNLMGDDVWTFAVSSDNDLILKLLVIHQRKQELENFQDFIPNVNSKVLSSTAGSNSLLFLAASVGNIERIKLLLELKIDASVTDEEGNNFLHHAAINNQAQVIKEFHKIVNIDSVNKSLNTALHEACRRGHHETIMELIQCKVLVNKRNSQGETALHVAANSASIQPHSVSKLMDYVIKTHPWESLNITDNFGNNPLHIAAKFARPEVLWEFRFVRFKDTDVDGNIALHEAVRPGEPEALEMMLDIYDAMKRDCDINHQNKKLQTVLHLAAREGFLDCVRRLILFGADISLADYKGNTVLHILTALTVTDPVHCSKYMEIIETILEKAPQWYSTNKKIKVNENIENQSSHMIRRRAVLNLVCETSNREELTVLDLACKMGAFEVVQLLVTMEDVMAFKVGRNIRYDISSITPRTNGTLGGMCVKGSISPRPSCLEWLLAIGDYVPQNAAKILDIQPFSDMETAYSSVSAWAYAVIITVHIIYMILFSWSGLTLLYNDRSHPGQRVADAPTLITYIIVPLEPAYFIFYNVYTLVKLCCMGELSIRSKLSQSGLKTMLSAFMSVIVGIIYSIFVIIWIITYAVDYNYMDYFLAIALCIGWMFSVVFTRGFKVINYFWRLIQIMIIRDVFKFLFIYLFVLLAFSFAFHALFQVSSTLSDLYPNPIDTIFLMFNMWLGMTFLFGDDSVDQGFSAVDRTSVFIKVLYVIYMVLATLVLLNLLIAMMNDSYQEILRKQRQAWRIESVQLGVDVEKSMPITFPMFSKVKVIRGYICPADEANGVTRWYIEVAKRKQVLEATQVEEETDRSALEELKTKMINMDSRLNEQIQSLKMNIDDIHTMLKNLEKNLTRQ</sequence>
<feature type="transmembrane region" description="Helical" evidence="10">
    <location>
        <begin position="874"/>
        <end position="896"/>
    </location>
</feature>
<feature type="region of interest" description="Disordered" evidence="9">
    <location>
        <begin position="1"/>
        <end position="24"/>
    </location>
</feature>
<feature type="transmembrane region" description="Helical" evidence="10">
    <location>
        <begin position="1065"/>
        <end position="1084"/>
    </location>
</feature>
<evidence type="ECO:0000256" key="9">
    <source>
        <dbReference type="SAM" id="MobiDB-lite"/>
    </source>
</evidence>
<feature type="repeat" description="ANK" evidence="7">
    <location>
        <begin position="214"/>
        <end position="241"/>
    </location>
</feature>
<feature type="transmembrane region" description="Helical" evidence="10">
    <location>
        <begin position="1034"/>
        <end position="1053"/>
    </location>
</feature>
<feature type="repeat" description="ANK" evidence="7">
    <location>
        <begin position="667"/>
        <end position="699"/>
    </location>
</feature>
<reference evidence="13" key="1">
    <citation type="submission" date="2025-08" db="UniProtKB">
        <authorList>
            <consortium name="RefSeq"/>
        </authorList>
    </citation>
    <scope>IDENTIFICATION</scope>
</reference>
<evidence type="ECO:0000256" key="6">
    <source>
        <dbReference type="ARBA" id="ARBA00023136"/>
    </source>
</evidence>
<dbReference type="Gene3D" id="1.25.40.20">
    <property type="entry name" value="Ankyrin repeat-containing domain"/>
    <property type="match status" value="4"/>
</dbReference>
<gene>
    <name evidence="13" type="primary">LOC106061369</name>
</gene>
<keyword evidence="8" id="KW-0175">Coiled coil</keyword>
<dbReference type="PANTHER" id="PTHR24166:SF48">
    <property type="entry name" value="PROTEIN VAPYRIN"/>
    <property type="match status" value="1"/>
</dbReference>
<dbReference type="GeneID" id="106061369"/>
<keyword evidence="4 10" id="KW-1133">Transmembrane helix</keyword>
<feature type="coiled-coil region" evidence="8">
    <location>
        <begin position="1210"/>
        <end position="1248"/>
    </location>
</feature>
<keyword evidence="3" id="KW-0677">Repeat</keyword>
<evidence type="ECO:0000256" key="5">
    <source>
        <dbReference type="ARBA" id="ARBA00023043"/>
    </source>
</evidence>
<evidence type="ECO:0000313" key="12">
    <source>
        <dbReference type="Proteomes" id="UP001165740"/>
    </source>
</evidence>
<dbReference type="Pfam" id="PF00520">
    <property type="entry name" value="Ion_trans"/>
    <property type="match status" value="1"/>
</dbReference>
<feature type="repeat" description="ANK" evidence="7">
    <location>
        <begin position="343"/>
        <end position="375"/>
    </location>
</feature>
<dbReference type="RefSeq" id="XP_055860382.1">
    <property type="nucleotide sequence ID" value="XM_056004407.1"/>
</dbReference>
<feature type="repeat" description="ANK" evidence="7">
    <location>
        <begin position="242"/>
        <end position="274"/>
    </location>
</feature>
<dbReference type="Pfam" id="PF12796">
    <property type="entry name" value="Ank_2"/>
    <property type="match status" value="4"/>
</dbReference>
<dbReference type="SUPFAM" id="SSF48403">
    <property type="entry name" value="Ankyrin repeat"/>
    <property type="match status" value="2"/>
</dbReference>
<evidence type="ECO:0000259" key="11">
    <source>
        <dbReference type="Pfam" id="PF00520"/>
    </source>
</evidence>
<dbReference type="OMA" id="KRDCDIN"/>
<dbReference type="InterPro" id="IPR036770">
    <property type="entry name" value="Ankyrin_rpt-contain_sf"/>
</dbReference>
<name>A0A9W2YCA3_BIOGL</name>
<protein>
    <submittedName>
        <fullName evidence="13">Uncharacterized protein LOC106061369</fullName>
    </submittedName>
</protein>
<evidence type="ECO:0000256" key="3">
    <source>
        <dbReference type="ARBA" id="ARBA00022737"/>
    </source>
</evidence>
<feature type="repeat" description="ANK" evidence="7">
    <location>
        <begin position="376"/>
        <end position="408"/>
    </location>
</feature>
<feature type="domain" description="Ion transport" evidence="11">
    <location>
        <begin position="886"/>
        <end position="1137"/>
    </location>
</feature>
<feature type="transmembrane region" description="Helical" evidence="10">
    <location>
        <begin position="1105"/>
        <end position="1126"/>
    </location>
</feature>